<evidence type="ECO:0000259" key="2">
    <source>
        <dbReference type="Pfam" id="PF03795"/>
    </source>
</evidence>
<dbReference type="InterPro" id="IPR005545">
    <property type="entry name" value="YCII"/>
</dbReference>
<comment type="similarity">
    <text evidence="1">Belongs to the YciI family.</text>
</comment>
<dbReference type="EMBL" id="FMWL01000021">
    <property type="protein sequence ID" value="SCZ81712.1"/>
    <property type="molecule type" value="Genomic_DNA"/>
</dbReference>
<sequence length="88" mass="9944">MILYSAYFKTVNAVLDEEIRQAHLDYIYKLMADGVIVAKGPFTDHSGGLIIYKAEGFEQATEYVMNDPVCVHGSRTVEIKEWKSSLEV</sequence>
<proteinExistence type="inferred from homology"/>
<evidence type="ECO:0000313" key="4">
    <source>
        <dbReference type="Proteomes" id="UP000199208"/>
    </source>
</evidence>
<accession>A0A1G5S5L9</accession>
<evidence type="ECO:0000313" key="3">
    <source>
        <dbReference type="EMBL" id="SCZ81712.1"/>
    </source>
</evidence>
<gene>
    <name evidence="3" type="ORF">SAMN03080599_02961</name>
</gene>
<dbReference type="RefSeq" id="WP_170829482.1">
    <property type="nucleotide sequence ID" value="NZ_FMWL01000021.1"/>
</dbReference>
<reference evidence="3 4" key="1">
    <citation type="submission" date="2016-10" db="EMBL/GenBank/DDBJ databases">
        <authorList>
            <person name="de Groot N.N."/>
        </authorList>
    </citation>
    <scope>NUCLEOTIDE SEQUENCE [LARGE SCALE GENOMIC DNA]</scope>
    <source>
        <strain evidence="3 4">DSM 2784</strain>
    </source>
</reference>
<evidence type="ECO:0000256" key="1">
    <source>
        <dbReference type="ARBA" id="ARBA00007689"/>
    </source>
</evidence>
<dbReference type="Pfam" id="PF03795">
    <property type="entry name" value="YCII"/>
    <property type="match status" value="1"/>
</dbReference>
<dbReference type="PANTHER" id="PTHR37828:SF1">
    <property type="entry name" value="YCII-RELATED DOMAIN-CONTAINING PROTEIN"/>
    <property type="match status" value="1"/>
</dbReference>
<protein>
    <submittedName>
        <fullName evidence="3">Uncharacterized conserved protein YciI, contains a putative active-site phosphohistidine</fullName>
    </submittedName>
</protein>
<organism evidence="3 4">
    <name type="scientific">Acidaminobacter hydrogenoformans DSM 2784</name>
    <dbReference type="NCBI Taxonomy" id="1120920"/>
    <lineage>
        <taxon>Bacteria</taxon>
        <taxon>Bacillati</taxon>
        <taxon>Bacillota</taxon>
        <taxon>Clostridia</taxon>
        <taxon>Peptostreptococcales</taxon>
        <taxon>Acidaminobacteraceae</taxon>
        <taxon>Acidaminobacter</taxon>
    </lineage>
</organism>
<dbReference type="InterPro" id="IPR011008">
    <property type="entry name" value="Dimeric_a/b-barrel"/>
</dbReference>
<dbReference type="PANTHER" id="PTHR37828">
    <property type="entry name" value="GSR2449 PROTEIN"/>
    <property type="match status" value="1"/>
</dbReference>
<dbReference type="Proteomes" id="UP000199208">
    <property type="component" value="Unassembled WGS sequence"/>
</dbReference>
<dbReference type="SUPFAM" id="SSF54909">
    <property type="entry name" value="Dimeric alpha+beta barrel"/>
    <property type="match status" value="1"/>
</dbReference>
<keyword evidence="4" id="KW-1185">Reference proteome</keyword>
<dbReference type="AlphaFoldDB" id="A0A1G5S5L9"/>
<dbReference type="Gene3D" id="3.30.70.1060">
    <property type="entry name" value="Dimeric alpha+beta barrel"/>
    <property type="match status" value="1"/>
</dbReference>
<feature type="domain" description="YCII-related" evidence="2">
    <location>
        <begin position="13"/>
        <end position="83"/>
    </location>
</feature>
<dbReference type="STRING" id="1120920.SAMN03080599_02961"/>
<name>A0A1G5S5L9_9FIRM</name>